<reference evidence="1" key="1">
    <citation type="submission" date="2024-12" db="EMBL/GenBank/DDBJ databases">
        <authorList>
            <person name="Wu N."/>
        </authorList>
    </citation>
    <scope>NUCLEOTIDE SEQUENCE</scope>
    <source>
        <strain evidence="1">P15</strain>
    </source>
</reference>
<name>A0ACC7P902_9BACL</name>
<proteinExistence type="predicted"/>
<sequence>MSNWHRVIWIDGRLRTEAYPNCQAIAEEFGISLRQAARDVEYLRDSLGAPVEYCRKNKGYHYTEATFALPAMLLTASQARNLSYLSYRYEKTGDPESLGMAELFQKLAVGELRKGEVTEETGGFLDKHIPVHTIQAMETEKFELLARAIRLQIKVRLDVREQGELRRLEHFAPMQLFPYDSENCLLGFDEAAGMIRLMFLRSVANVSLRGERYAISPLVAAGEVVPVAVEEPYSAILYMAVPEYLPLLRHRYEQLEGRRYRVFFRDAESLGSVLLGCACEYRIERPGWLRNMMQNRLRHMQASFEGNVLP</sequence>
<gene>
    <name evidence="1" type="ORF">ACI1P1_29465</name>
</gene>
<keyword evidence="2" id="KW-1185">Reference proteome</keyword>
<comment type="caution">
    <text evidence="1">The sequence shown here is derived from an EMBL/GenBank/DDBJ whole genome shotgun (WGS) entry which is preliminary data.</text>
</comment>
<organism evidence="1 2">
    <name type="scientific">Paenibacillus mesotrionivorans</name>
    <dbReference type="NCBI Taxonomy" id="3160968"/>
    <lineage>
        <taxon>Bacteria</taxon>
        <taxon>Bacillati</taxon>
        <taxon>Bacillota</taxon>
        <taxon>Bacilli</taxon>
        <taxon>Bacillales</taxon>
        <taxon>Paenibacillaceae</taxon>
        <taxon>Paenibacillus</taxon>
    </lineage>
</organism>
<evidence type="ECO:0000313" key="2">
    <source>
        <dbReference type="Proteomes" id="UP001631969"/>
    </source>
</evidence>
<evidence type="ECO:0000313" key="1">
    <source>
        <dbReference type="EMBL" id="MFM9332431.1"/>
    </source>
</evidence>
<protein>
    <submittedName>
        <fullName evidence="1">Helix-turn-helix transcriptional regulator</fullName>
    </submittedName>
</protein>
<accession>A0ACC7P902</accession>
<dbReference type="EMBL" id="JBJURJ010000030">
    <property type="protein sequence ID" value="MFM9332431.1"/>
    <property type="molecule type" value="Genomic_DNA"/>
</dbReference>
<dbReference type="Proteomes" id="UP001631969">
    <property type="component" value="Unassembled WGS sequence"/>
</dbReference>